<evidence type="ECO:0000256" key="3">
    <source>
        <dbReference type="ARBA" id="ARBA00022679"/>
    </source>
</evidence>
<keyword evidence="10" id="KW-0012">Acyltransferase</keyword>
<dbReference type="GO" id="GO:0071972">
    <property type="term" value="F:peptidoglycan L,D-transpeptidase activity"/>
    <property type="evidence" value="ECO:0007669"/>
    <property type="project" value="TreeGrafter"/>
</dbReference>
<evidence type="ECO:0000256" key="12">
    <source>
        <dbReference type="ARBA" id="ARBA00060592"/>
    </source>
</evidence>
<keyword evidence="4" id="KW-0732">Signal</keyword>
<dbReference type="InterPro" id="IPR038063">
    <property type="entry name" value="Transpep_catalytic_dom"/>
</dbReference>
<organism evidence="15">
    <name type="scientific">Kitasatospora sp. CMC57</name>
    <dbReference type="NCBI Taxonomy" id="3231513"/>
    <lineage>
        <taxon>Bacteria</taxon>
        <taxon>Bacillati</taxon>
        <taxon>Actinomycetota</taxon>
        <taxon>Actinomycetes</taxon>
        <taxon>Kitasatosporales</taxon>
        <taxon>Streptomycetaceae</taxon>
        <taxon>Kitasatospora</taxon>
    </lineage>
</organism>
<dbReference type="InterPro" id="IPR050979">
    <property type="entry name" value="LD-transpeptidase"/>
</dbReference>
<dbReference type="CDD" id="cd13432">
    <property type="entry name" value="LDT_IgD_like_2"/>
    <property type="match status" value="1"/>
</dbReference>
<keyword evidence="2" id="KW-1003">Cell membrane</keyword>
<dbReference type="Pfam" id="PF17964">
    <property type="entry name" value="Big_10"/>
    <property type="match status" value="1"/>
</dbReference>
<comment type="pathway">
    <text evidence="1 13">Cell wall biogenesis; peptidoglycan biosynthesis.</text>
</comment>
<gene>
    <name evidence="15" type="ORF">KCMC57_23340</name>
</gene>
<evidence type="ECO:0000256" key="6">
    <source>
        <dbReference type="ARBA" id="ARBA00022984"/>
    </source>
</evidence>
<protein>
    <submittedName>
        <fullName evidence="15">Ig-like domain-containing protein</fullName>
    </submittedName>
</protein>
<keyword evidence="11 13" id="KW-0961">Cell wall biogenesis/degradation</keyword>
<evidence type="ECO:0000259" key="14">
    <source>
        <dbReference type="PROSITE" id="PS52029"/>
    </source>
</evidence>
<evidence type="ECO:0000256" key="11">
    <source>
        <dbReference type="ARBA" id="ARBA00023316"/>
    </source>
</evidence>
<sequence length="397" mass="41950">MRSRVAVVVLVGLCLLIGCSSERQDPPSSEAVAAPSPAVSKAVINATPGDGAQEVPAEGPVKVTVAQGRLLSVRLADDKGGEVAGKIAPDGSWSPDGRLTLATAYTLDAVAEDAAGLKAAQHAAFATLTPEHTFAAFFTPEDGSTVGVGMPVSLRFSRGITDRAAVERAVTVTADPPVAVAAHWFGNRRLDLRPEKYWAAGTKVTLALRLKDVQGAPGDYGTQSKDVHFTVGRSMVSTADLDAHTMTVRQDGRVLRTLRISGGSPEFSTYLGAMVISEKYPVTRMDSQTVGLGDEYDIKDVPHAMRLTTSGTFVHGNYWAARSVFGTANTSHGCLGLADEKGGSDSSPAGWFFEHSMVGDVIEVHGRDGDQVPPDNGLNGWNLTWAQWRRGSALSLH</sequence>
<dbReference type="GO" id="GO:0005576">
    <property type="term" value="C:extracellular region"/>
    <property type="evidence" value="ECO:0007669"/>
    <property type="project" value="TreeGrafter"/>
</dbReference>
<dbReference type="Gene3D" id="2.40.440.10">
    <property type="entry name" value="L,D-transpeptidase catalytic domain-like"/>
    <property type="match status" value="1"/>
</dbReference>
<dbReference type="PANTHER" id="PTHR30582">
    <property type="entry name" value="L,D-TRANSPEPTIDASE"/>
    <property type="match status" value="1"/>
</dbReference>
<dbReference type="InterPro" id="IPR005490">
    <property type="entry name" value="LD_TPept_cat_dom"/>
</dbReference>
<feature type="domain" description="L,D-TPase catalytic" evidence="14">
    <location>
        <begin position="235"/>
        <end position="365"/>
    </location>
</feature>
<dbReference type="AlphaFoldDB" id="A0AB33JRY5"/>
<dbReference type="Pfam" id="PF03734">
    <property type="entry name" value="YkuD"/>
    <property type="match status" value="1"/>
</dbReference>
<dbReference type="GO" id="GO:0016746">
    <property type="term" value="F:acyltransferase activity"/>
    <property type="evidence" value="ECO:0007669"/>
    <property type="project" value="UniProtKB-KW"/>
</dbReference>
<evidence type="ECO:0000256" key="8">
    <source>
        <dbReference type="ARBA" id="ARBA00023139"/>
    </source>
</evidence>
<keyword evidence="7" id="KW-0472">Membrane</keyword>
<dbReference type="Gene3D" id="2.60.40.3780">
    <property type="match status" value="1"/>
</dbReference>
<dbReference type="RefSeq" id="WP_407988419.1">
    <property type="nucleotide sequence ID" value="NZ_AP035881.2"/>
</dbReference>
<keyword evidence="8" id="KW-0564">Palmitate</keyword>
<dbReference type="Gene3D" id="2.60.40.3710">
    <property type="match status" value="1"/>
</dbReference>
<dbReference type="PROSITE" id="PS51257">
    <property type="entry name" value="PROKAR_LIPOPROTEIN"/>
    <property type="match status" value="1"/>
</dbReference>
<name>A0AB33JRY5_9ACTN</name>
<dbReference type="GO" id="GO:0008360">
    <property type="term" value="P:regulation of cell shape"/>
    <property type="evidence" value="ECO:0007669"/>
    <property type="project" value="UniProtKB-UniRule"/>
</dbReference>
<dbReference type="EMBL" id="AP035881">
    <property type="protein sequence ID" value="BFP45966.1"/>
    <property type="molecule type" value="Genomic_DNA"/>
</dbReference>
<evidence type="ECO:0000256" key="1">
    <source>
        <dbReference type="ARBA" id="ARBA00004752"/>
    </source>
</evidence>
<keyword evidence="9" id="KW-0449">Lipoprotein</keyword>
<evidence type="ECO:0000256" key="10">
    <source>
        <dbReference type="ARBA" id="ARBA00023315"/>
    </source>
</evidence>
<evidence type="ECO:0000256" key="5">
    <source>
        <dbReference type="ARBA" id="ARBA00022960"/>
    </source>
</evidence>
<dbReference type="FunFam" id="2.40.440.10:FF:000005">
    <property type="entry name" value="L,D-transpeptidase 2"/>
    <property type="match status" value="1"/>
</dbReference>
<evidence type="ECO:0000256" key="7">
    <source>
        <dbReference type="ARBA" id="ARBA00023136"/>
    </source>
</evidence>
<keyword evidence="5 13" id="KW-0133">Cell shape</keyword>
<evidence type="ECO:0000256" key="2">
    <source>
        <dbReference type="ARBA" id="ARBA00022475"/>
    </source>
</evidence>
<evidence type="ECO:0000256" key="4">
    <source>
        <dbReference type="ARBA" id="ARBA00022729"/>
    </source>
</evidence>
<reference evidence="15" key="1">
    <citation type="submission" date="2024-07" db="EMBL/GenBank/DDBJ databases">
        <title>Complete genome sequences of cellulolytic bacteria, Kitasatospora sp. CMC57 and Streptomyces sp. CMC78, isolated from Japanese agricultural soil.</title>
        <authorList>
            <person name="Hashimoto T."/>
            <person name="Ito M."/>
            <person name="Iwamoto M."/>
            <person name="Fukahori D."/>
            <person name="Shoda T."/>
            <person name="Sakoda M."/>
            <person name="Morohoshi T."/>
            <person name="Mitsuboshi M."/>
            <person name="Nishizawa T."/>
        </authorList>
    </citation>
    <scope>NUCLEOTIDE SEQUENCE</scope>
    <source>
        <strain evidence="15">CMC57</strain>
    </source>
</reference>
<keyword evidence="3" id="KW-0808">Transferase</keyword>
<comment type="pathway">
    <text evidence="12">Glycan biosynthesis.</text>
</comment>
<feature type="active site" description="Nucleophile" evidence="13">
    <location>
        <position position="334"/>
    </location>
</feature>
<dbReference type="PROSITE" id="PS52029">
    <property type="entry name" value="LD_TPASE"/>
    <property type="match status" value="1"/>
</dbReference>
<evidence type="ECO:0000256" key="9">
    <source>
        <dbReference type="ARBA" id="ARBA00023288"/>
    </source>
</evidence>
<dbReference type="GO" id="GO:0071555">
    <property type="term" value="P:cell wall organization"/>
    <property type="evidence" value="ECO:0007669"/>
    <property type="project" value="UniProtKB-UniRule"/>
</dbReference>
<feature type="active site" description="Proton donor/acceptor" evidence="13">
    <location>
        <position position="315"/>
    </location>
</feature>
<dbReference type="PANTHER" id="PTHR30582:SF2">
    <property type="entry name" value="L,D-TRANSPEPTIDASE YCIB-RELATED"/>
    <property type="match status" value="1"/>
</dbReference>
<keyword evidence="6 13" id="KW-0573">Peptidoglycan synthesis</keyword>
<dbReference type="SUPFAM" id="SSF141523">
    <property type="entry name" value="L,D-transpeptidase catalytic domain-like"/>
    <property type="match status" value="1"/>
</dbReference>
<dbReference type="CDD" id="cd16913">
    <property type="entry name" value="YkuD_like"/>
    <property type="match status" value="1"/>
</dbReference>
<proteinExistence type="predicted"/>
<evidence type="ECO:0000313" key="15">
    <source>
        <dbReference type="EMBL" id="BFP45966.1"/>
    </source>
</evidence>
<accession>A0AB33JRY5</accession>
<evidence type="ECO:0000256" key="13">
    <source>
        <dbReference type="PROSITE-ProRule" id="PRU01373"/>
    </source>
</evidence>
<dbReference type="GO" id="GO:0018104">
    <property type="term" value="P:peptidoglycan-protein cross-linking"/>
    <property type="evidence" value="ECO:0007669"/>
    <property type="project" value="TreeGrafter"/>
</dbReference>
<dbReference type="InterPro" id="IPR041280">
    <property type="entry name" value="Big_10"/>
</dbReference>